<sequence length="208" mass="22365">MAFILSPQVITCRKKPASTQALSNARQIGLALFDFDADYGRFPDSSTIAAVKATTGSTWDLKAATSNDLFKQIIVSGITTSEEIFYAKVPGTRKPDNVISDETKTLALGECGFTYIAGASSKCAPARPLVVTPLIPGTLKADPKPFDGKAIVLRADNSAFSYQIAPDGRIIVPGGKDLFDPSQPYWEGAPPDVKWPTLRDQKSPVEKK</sequence>
<protein>
    <submittedName>
        <fullName evidence="2">Uncharacterized protein</fullName>
    </submittedName>
</protein>
<dbReference type="AlphaFoldDB" id="A0A975G812"/>
<evidence type="ECO:0000256" key="1">
    <source>
        <dbReference type="SAM" id="MobiDB-lite"/>
    </source>
</evidence>
<dbReference type="KEGG" id="lamb:KBB96_18220"/>
<dbReference type="Proteomes" id="UP000676169">
    <property type="component" value="Chromosome"/>
</dbReference>
<dbReference type="EMBL" id="CP073100">
    <property type="protein sequence ID" value="QUE50784.1"/>
    <property type="molecule type" value="Genomic_DNA"/>
</dbReference>
<reference evidence="2" key="1">
    <citation type="submission" date="2021-04" db="EMBL/GenBank/DDBJ databases">
        <title>Luteolibacter sp. 32A isolated from the skin of an Anderson's salamander (Ambystoma andersonii).</title>
        <authorList>
            <person name="Spergser J."/>
            <person name="Busse H.-J."/>
        </authorList>
    </citation>
    <scope>NUCLEOTIDE SEQUENCE</scope>
    <source>
        <strain evidence="2">32A</strain>
    </source>
</reference>
<evidence type="ECO:0000313" key="2">
    <source>
        <dbReference type="EMBL" id="QUE50784.1"/>
    </source>
</evidence>
<proteinExistence type="predicted"/>
<keyword evidence="3" id="KW-1185">Reference proteome</keyword>
<feature type="compositionally biased region" description="Basic and acidic residues" evidence="1">
    <location>
        <begin position="197"/>
        <end position="208"/>
    </location>
</feature>
<gene>
    <name evidence="2" type="ORF">KBB96_18220</name>
</gene>
<name>A0A975G812_9BACT</name>
<accession>A0A975G812</accession>
<organism evidence="2 3">
    <name type="scientific">Luteolibacter ambystomatis</name>
    <dbReference type="NCBI Taxonomy" id="2824561"/>
    <lineage>
        <taxon>Bacteria</taxon>
        <taxon>Pseudomonadati</taxon>
        <taxon>Verrucomicrobiota</taxon>
        <taxon>Verrucomicrobiia</taxon>
        <taxon>Verrucomicrobiales</taxon>
        <taxon>Verrucomicrobiaceae</taxon>
        <taxon>Luteolibacter</taxon>
    </lineage>
</organism>
<dbReference type="RefSeq" id="WP_211630923.1">
    <property type="nucleotide sequence ID" value="NZ_CP073100.1"/>
</dbReference>
<feature type="region of interest" description="Disordered" evidence="1">
    <location>
        <begin position="181"/>
        <end position="208"/>
    </location>
</feature>
<evidence type="ECO:0000313" key="3">
    <source>
        <dbReference type="Proteomes" id="UP000676169"/>
    </source>
</evidence>